<comment type="subcellular location">
    <subcellularLocation>
        <location evidence="1">Membrane</location>
    </subcellularLocation>
</comment>
<keyword evidence="5" id="KW-0175">Coiled coil</keyword>
<evidence type="ECO:0000256" key="5">
    <source>
        <dbReference type="SAM" id="Coils"/>
    </source>
</evidence>
<dbReference type="InterPro" id="IPR051310">
    <property type="entry name" value="MCP_chemotaxis"/>
</dbReference>
<feature type="chain" id="PRO_5035154451" evidence="7">
    <location>
        <begin position="19"/>
        <end position="618"/>
    </location>
</feature>
<dbReference type="Pfam" id="PF00015">
    <property type="entry name" value="MCPsignal"/>
    <property type="match status" value="1"/>
</dbReference>
<dbReference type="GO" id="GO:0006935">
    <property type="term" value="P:chemotaxis"/>
    <property type="evidence" value="ECO:0007669"/>
    <property type="project" value="UniProtKB-KW"/>
</dbReference>
<dbReference type="InterPro" id="IPR004089">
    <property type="entry name" value="MCPsignal_dom"/>
</dbReference>
<feature type="region of interest" description="Disordered" evidence="6">
    <location>
        <begin position="573"/>
        <end position="618"/>
    </location>
</feature>
<dbReference type="InterPro" id="IPR003660">
    <property type="entry name" value="HAMP_dom"/>
</dbReference>
<evidence type="ECO:0000313" key="11">
    <source>
        <dbReference type="Proteomes" id="UP000681356"/>
    </source>
</evidence>
<accession>A0A8J7WBZ3</accession>
<dbReference type="GO" id="GO:0004888">
    <property type="term" value="F:transmembrane signaling receptor activity"/>
    <property type="evidence" value="ECO:0007669"/>
    <property type="project" value="InterPro"/>
</dbReference>
<keyword evidence="7" id="KW-0732">Signal</keyword>
<dbReference type="InterPro" id="IPR004090">
    <property type="entry name" value="Chemotax_Me-accpt_rcpt"/>
</dbReference>
<organism evidence="10 11">
    <name type="scientific">Thetidibacter halocola</name>
    <dbReference type="NCBI Taxonomy" id="2827239"/>
    <lineage>
        <taxon>Bacteria</taxon>
        <taxon>Pseudomonadati</taxon>
        <taxon>Pseudomonadota</taxon>
        <taxon>Alphaproteobacteria</taxon>
        <taxon>Rhodobacterales</taxon>
        <taxon>Roseobacteraceae</taxon>
        <taxon>Thetidibacter</taxon>
    </lineage>
</organism>
<evidence type="ECO:0000256" key="3">
    <source>
        <dbReference type="ARBA" id="ARBA00029447"/>
    </source>
</evidence>
<evidence type="ECO:0000259" key="8">
    <source>
        <dbReference type="PROSITE" id="PS50111"/>
    </source>
</evidence>
<feature type="domain" description="HAMP" evidence="9">
    <location>
        <begin position="190"/>
        <end position="243"/>
    </location>
</feature>
<dbReference type="EMBL" id="JAGTUU010000004">
    <property type="protein sequence ID" value="MBS0124730.1"/>
    <property type="molecule type" value="Genomic_DNA"/>
</dbReference>
<dbReference type="PROSITE" id="PS50885">
    <property type="entry name" value="HAMP"/>
    <property type="match status" value="1"/>
</dbReference>
<dbReference type="FunFam" id="1.10.287.950:FF:000001">
    <property type="entry name" value="Methyl-accepting chemotaxis sensory transducer"/>
    <property type="match status" value="1"/>
</dbReference>
<dbReference type="PANTHER" id="PTHR43531">
    <property type="entry name" value="PROTEIN ICFG"/>
    <property type="match status" value="1"/>
</dbReference>
<dbReference type="SMART" id="SM00283">
    <property type="entry name" value="MA"/>
    <property type="match status" value="1"/>
</dbReference>
<dbReference type="Proteomes" id="UP000681356">
    <property type="component" value="Unassembled WGS sequence"/>
</dbReference>
<protein>
    <submittedName>
        <fullName evidence="10">HAMP domain-containing protein</fullName>
    </submittedName>
</protein>
<feature type="domain" description="Methyl-accepting transducer" evidence="8">
    <location>
        <begin position="314"/>
        <end position="543"/>
    </location>
</feature>
<keyword evidence="2" id="KW-0145">Chemotaxis</keyword>
<sequence>MIIAGLVLVSVMSVLVNAGQSEKIAQSRTIAAKTAMMADVKEDVEDAAYFLYRFATGDVAALSEVQANLDEIATEGQRARTLFANADGSVAQTGMMLAAAIDAVAALSDRIAGLPEVDTFDRRGVVERELLPVLSGQAEAVDAAQQALTEERSAVYASLDAEAAFAQVLLLVINGVVIAGSVGCALFFGRQLAAPVRRLDETVKSIADRNYTVEVPDTARRDEVGAIARALSDLRNRLAESDAEAEAEQARADRRLALFKSLGDSMAALSRGDVSRRMDGGQYRELGADYVRLCEDFNGLSIVIADLFTSLRASIDTVAQSSQDLSGMSDELSTRAETQAATLEETAAAIEELSQSVSSAADRAGEADIQVEEGRRRAEEGGVVMEKALMAMGSIAKSSERITQIIGVIDDIAFQTNLLALNAGVEAARAGESGKGFSVVASEVRSLAQRASESAREIKDLVIGSTKEVEDGEKLVQETSVMLGQIVESVKIVSGLVSEIATSAKEQASGLREINTGMSELDSVTQKNAAMVNETTAASTQLKEEAGRLADLLAQFSQGAAVEAVSAPVAARRAPVEPAPRPTQPAQPAKPPIATIDKPAPAPMKKASGSDLSLWQEF</sequence>
<evidence type="ECO:0000259" key="9">
    <source>
        <dbReference type="PROSITE" id="PS50885"/>
    </source>
</evidence>
<dbReference type="SUPFAM" id="SSF58104">
    <property type="entry name" value="Methyl-accepting chemotaxis protein (MCP) signaling domain"/>
    <property type="match status" value="1"/>
</dbReference>
<name>A0A8J7WBZ3_9RHOB</name>
<dbReference type="GO" id="GO:0016020">
    <property type="term" value="C:membrane"/>
    <property type="evidence" value="ECO:0007669"/>
    <property type="project" value="UniProtKB-SubCell"/>
</dbReference>
<dbReference type="PRINTS" id="PR00260">
    <property type="entry name" value="CHEMTRNSDUCR"/>
</dbReference>
<dbReference type="Gene3D" id="1.10.287.950">
    <property type="entry name" value="Methyl-accepting chemotaxis protein"/>
    <property type="match status" value="1"/>
</dbReference>
<dbReference type="Pfam" id="PF00672">
    <property type="entry name" value="HAMP"/>
    <property type="match status" value="1"/>
</dbReference>
<comment type="caution">
    <text evidence="10">The sequence shown here is derived from an EMBL/GenBank/DDBJ whole genome shotgun (WGS) entry which is preliminary data.</text>
</comment>
<dbReference type="PROSITE" id="PS50111">
    <property type="entry name" value="CHEMOTAXIS_TRANSDUC_2"/>
    <property type="match status" value="1"/>
</dbReference>
<evidence type="ECO:0000256" key="1">
    <source>
        <dbReference type="ARBA" id="ARBA00004370"/>
    </source>
</evidence>
<dbReference type="Gene3D" id="6.10.340.10">
    <property type="match status" value="1"/>
</dbReference>
<comment type="similarity">
    <text evidence="3">Belongs to the methyl-accepting chemotaxis (MCP) protein family.</text>
</comment>
<feature type="coiled-coil region" evidence="5">
    <location>
        <begin position="333"/>
        <end position="363"/>
    </location>
</feature>
<proteinExistence type="inferred from homology"/>
<evidence type="ECO:0000256" key="4">
    <source>
        <dbReference type="PROSITE-ProRule" id="PRU00284"/>
    </source>
</evidence>
<keyword evidence="11" id="KW-1185">Reference proteome</keyword>
<dbReference type="PANTHER" id="PTHR43531:SF11">
    <property type="entry name" value="METHYL-ACCEPTING CHEMOTAXIS PROTEIN 3"/>
    <property type="match status" value="1"/>
</dbReference>
<reference evidence="10" key="1">
    <citation type="submission" date="2021-04" db="EMBL/GenBank/DDBJ databases">
        <authorList>
            <person name="Yoon J."/>
        </authorList>
    </citation>
    <scope>NUCLEOTIDE SEQUENCE</scope>
    <source>
        <strain evidence="10">KMU-90</strain>
    </source>
</reference>
<evidence type="ECO:0000256" key="7">
    <source>
        <dbReference type="SAM" id="SignalP"/>
    </source>
</evidence>
<feature type="compositionally biased region" description="Pro residues" evidence="6">
    <location>
        <begin position="577"/>
        <end position="591"/>
    </location>
</feature>
<keyword evidence="4" id="KW-0807">Transducer</keyword>
<dbReference type="AlphaFoldDB" id="A0A8J7WBZ3"/>
<evidence type="ECO:0000256" key="2">
    <source>
        <dbReference type="ARBA" id="ARBA00022500"/>
    </source>
</evidence>
<feature type="signal peptide" evidence="7">
    <location>
        <begin position="1"/>
        <end position="18"/>
    </location>
</feature>
<dbReference type="CDD" id="cd06225">
    <property type="entry name" value="HAMP"/>
    <property type="match status" value="1"/>
</dbReference>
<dbReference type="SMART" id="SM00304">
    <property type="entry name" value="HAMP"/>
    <property type="match status" value="2"/>
</dbReference>
<dbReference type="CDD" id="cd11386">
    <property type="entry name" value="MCP_signal"/>
    <property type="match status" value="1"/>
</dbReference>
<evidence type="ECO:0000256" key="6">
    <source>
        <dbReference type="SAM" id="MobiDB-lite"/>
    </source>
</evidence>
<evidence type="ECO:0000313" key="10">
    <source>
        <dbReference type="EMBL" id="MBS0124730.1"/>
    </source>
</evidence>
<dbReference type="GO" id="GO:0007165">
    <property type="term" value="P:signal transduction"/>
    <property type="evidence" value="ECO:0007669"/>
    <property type="project" value="UniProtKB-KW"/>
</dbReference>
<gene>
    <name evidence="10" type="ORF">KB874_11550</name>
</gene>